<dbReference type="PANTHER" id="PTHR13465:SF2">
    <property type="entry name" value="PHAGOSOME ASSEMBLY FACTOR 1"/>
    <property type="match status" value="1"/>
</dbReference>
<feature type="compositionally biased region" description="Acidic residues" evidence="2">
    <location>
        <begin position="147"/>
        <end position="160"/>
    </location>
</feature>
<feature type="region of interest" description="Disordered" evidence="2">
    <location>
        <begin position="137"/>
        <end position="170"/>
    </location>
</feature>
<name>A0ABQ8YKI5_9EUKA</name>
<accession>A0ABQ8YKI5</accession>
<protein>
    <submittedName>
        <fullName evidence="3">Uncharacterized protein</fullName>
    </submittedName>
</protein>
<dbReference type="Pfam" id="PF03676">
    <property type="entry name" value="PHAF1"/>
    <property type="match status" value="2"/>
</dbReference>
<feature type="compositionally biased region" description="Basic and acidic residues" evidence="2">
    <location>
        <begin position="137"/>
        <end position="146"/>
    </location>
</feature>
<evidence type="ECO:0000256" key="1">
    <source>
        <dbReference type="ARBA" id="ARBA00024339"/>
    </source>
</evidence>
<dbReference type="Proteomes" id="UP001150062">
    <property type="component" value="Unassembled WGS sequence"/>
</dbReference>
<gene>
    <name evidence="3" type="ORF">M0813_20765</name>
</gene>
<sequence>MDLNLYPLGSIGPLKLGQPIRKVINILQNNHQNYGKVDVITSPNKPLYDPIILQLNEVGLTLTFDQYNQVLSLIEFYPSQNSAQMKYKSESLIDSSTSKYSYKQIRQSISEVSSYKFSEFNSNTDQEQKEDKILKHKKKEQENNQKEEEEEENQEEEEKNLEEKKEKEEEESEFYEGKMFYLHFRGLTFIFAIPLKYQTTINNEKDITNEISHQLEPNKILIYNCDQFGTPKPIALPKTTSYMSKVCYNLESKEGILSIPKKKINISLGCFTQQVLSLFGSPDKTFKKNVSLQYENNLNTNSFSITEPLYDYFYNYFEFGIDFLFHNSAHTLQKIILHSNYQFASDFSYYNRCNFQISINSKCTITPFTKFDQILHHFKEKPHILTIKGRTNKFENAVKFYEFRKSGIAFEVYSSYIEKIILFKPH</sequence>
<evidence type="ECO:0000313" key="3">
    <source>
        <dbReference type="EMBL" id="KAJ6245053.1"/>
    </source>
</evidence>
<dbReference type="InterPro" id="IPR005373">
    <property type="entry name" value="PHAF1"/>
</dbReference>
<dbReference type="EMBL" id="JAOAOG010000155">
    <property type="protein sequence ID" value="KAJ6245053.1"/>
    <property type="molecule type" value="Genomic_DNA"/>
</dbReference>
<evidence type="ECO:0000256" key="2">
    <source>
        <dbReference type="SAM" id="MobiDB-lite"/>
    </source>
</evidence>
<evidence type="ECO:0000313" key="4">
    <source>
        <dbReference type="Proteomes" id="UP001150062"/>
    </source>
</evidence>
<proteinExistence type="inferred from homology"/>
<reference evidence="3" key="1">
    <citation type="submission" date="2022-08" db="EMBL/GenBank/DDBJ databases">
        <title>Novel sulfate-reducing endosymbionts in the free-living metamonad Anaeramoeba.</title>
        <authorList>
            <person name="Jerlstrom-Hultqvist J."/>
            <person name="Cepicka I."/>
            <person name="Gallot-Lavallee L."/>
            <person name="Salas-Leiva D."/>
            <person name="Curtis B.A."/>
            <person name="Zahonova K."/>
            <person name="Pipaliya S."/>
            <person name="Dacks J."/>
            <person name="Roger A.J."/>
        </authorList>
    </citation>
    <scope>NUCLEOTIDE SEQUENCE</scope>
    <source>
        <strain evidence="3">Schooner1</strain>
    </source>
</reference>
<organism evidence="3 4">
    <name type="scientific">Anaeramoeba flamelloides</name>
    <dbReference type="NCBI Taxonomy" id="1746091"/>
    <lineage>
        <taxon>Eukaryota</taxon>
        <taxon>Metamonada</taxon>
        <taxon>Anaeramoebidae</taxon>
        <taxon>Anaeramoeba</taxon>
    </lineage>
</organism>
<keyword evidence="4" id="KW-1185">Reference proteome</keyword>
<dbReference type="PANTHER" id="PTHR13465">
    <property type="entry name" value="UPF0183 PROTEIN"/>
    <property type="match status" value="1"/>
</dbReference>
<dbReference type="InterPro" id="IPR039156">
    <property type="entry name" value="PHAF1/BROMI"/>
</dbReference>
<comment type="caution">
    <text evidence="3">The sequence shown here is derived from an EMBL/GenBank/DDBJ whole genome shotgun (WGS) entry which is preliminary data.</text>
</comment>
<comment type="similarity">
    <text evidence="1">Belongs to the PHAF1 family.</text>
</comment>